<accession>A0A8H8A122</accession>
<reference evidence="1 2" key="1">
    <citation type="journal article" name="Sci. Rep.">
        <title>Genome-scale phylogenetic analyses confirm Olpidium as the closest living zoosporic fungus to the non-flagellated, terrestrial fungi.</title>
        <authorList>
            <person name="Chang Y."/>
            <person name="Rochon D."/>
            <person name="Sekimoto S."/>
            <person name="Wang Y."/>
            <person name="Chovatia M."/>
            <person name="Sandor L."/>
            <person name="Salamov A."/>
            <person name="Grigoriev I.V."/>
            <person name="Stajich J.E."/>
            <person name="Spatafora J.W."/>
        </authorList>
    </citation>
    <scope>NUCLEOTIDE SEQUENCE [LARGE SCALE GENOMIC DNA]</scope>
    <source>
        <strain evidence="1">S191</strain>
    </source>
</reference>
<dbReference type="OrthoDB" id="538223at2759"/>
<keyword evidence="2" id="KW-1185">Reference proteome</keyword>
<dbReference type="SUPFAM" id="SSF50978">
    <property type="entry name" value="WD40 repeat-like"/>
    <property type="match status" value="1"/>
</dbReference>
<evidence type="ECO:0000313" key="2">
    <source>
        <dbReference type="Proteomes" id="UP000673691"/>
    </source>
</evidence>
<dbReference type="AlphaFoldDB" id="A0A8H8A122"/>
<name>A0A8H8A122_9FUNG</name>
<evidence type="ECO:0000313" key="1">
    <source>
        <dbReference type="EMBL" id="KAG5463030.1"/>
    </source>
</evidence>
<dbReference type="Gene3D" id="2.130.10.10">
    <property type="entry name" value="YVTN repeat-like/Quinoprotein amine dehydrogenase"/>
    <property type="match status" value="1"/>
</dbReference>
<dbReference type="EMBL" id="JAEFCI010001251">
    <property type="protein sequence ID" value="KAG5463030.1"/>
    <property type="molecule type" value="Genomic_DNA"/>
</dbReference>
<dbReference type="Proteomes" id="UP000673691">
    <property type="component" value="Unassembled WGS sequence"/>
</dbReference>
<proteinExistence type="predicted"/>
<protein>
    <submittedName>
        <fullName evidence="1">Uncharacterized protein</fullName>
    </submittedName>
</protein>
<dbReference type="InterPro" id="IPR015943">
    <property type="entry name" value="WD40/YVTN_repeat-like_dom_sf"/>
</dbReference>
<dbReference type="InterPro" id="IPR036322">
    <property type="entry name" value="WD40_repeat_dom_sf"/>
</dbReference>
<organism evidence="1 2">
    <name type="scientific">Olpidium bornovanus</name>
    <dbReference type="NCBI Taxonomy" id="278681"/>
    <lineage>
        <taxon>Eukaryota</taxon>
        <taxon>Fungi</taxon>
        <taxon>Fungi incertae sedis</taxon>
        <taxon>Olpidiomycota</taxon>
        <taxon>Olpidiomycotina</taxon>
        <taxon>Olpidiomycetes</taxon>
        <taxon>Olpidiales</taxon>
        <taxon>Olpidiaceae</taxon>
        <taxon>Olpidium</taxon>
    </lineage>
</organism>
<gene>
    <name evidence="1" type="ORF">BJ554DRAFT_2286</name>
</gene>
<sequence>MRKLSLITFGHTWPTSLILPPSVTQDISRGLLRFASLDLSGGSVKLATGSDDKRHHMYDAHHGHSSGVFNGYTSWPLSVAFNSGGAHIASERTVFRIFFFRTMYGSPSDKQVKIRDAGLRQCAHTIDHHTDQVYRRANLTRI</sequence>
<comment type="caution">
    <text evidence="1">The sequence shown here is derived from an EMBL/GenBank/DDBJ whole genome shotgun (WGS) entry which is preliminary data.</text>
</comment>